<comment type="caution">
    <text evidence="14">The sequence shown here is derived from an EMBL/GenBank/DDBJ whole genome shotgun (WGS) entry which is preliminary data.</text>
</comment>
<keyword evidence="3 11" id="KW-0210">Decarboxylase</keyword>
<sequence length="284" mass="29944">MAGTGVLALLATAMGWGFLSVIFWALFILVVQFFRDPAREIPQGEKLVLSVVDGQVLKVEKAKDPYTGRDAILISVFMNLFNVHSQKSPVDGTVLKKVYRPGKYFNASLDKASAENEQCGLVVRADDGNLVTFVQIAGLVTHRILNYVKEGDHLNRGDRYGFIRFGSRVDMYLPLNARPKVVIGEKVWGTTTVLAVLGEALDEPEAPLDESEDSSVTAPAAAQSETPAAPAAAPAAPAAEAEAPEAPAAAKPSESEPAAAAPAESETSAPAAAEPAKTTDASAK</sequence>
<keyword evidence="2 11" id="KW-0444">Lipid biosynthesis</keyword>
<reference evidence="14 15" key="1">
    <citation type="journal article" date="2018" name="Int. J. Syst. Evol. Microbiol.">
        <title>Mesosutterella multiformis gen. nov., sp. nov., a member of the family Sutterellaceae and Sutterella megalosphaeroides sp. nov., isolated from human faeces.</title>
        <authorList>
            <person name="Sakamoto M."/>
            <person name="Ikeyama N."/>
            <person name="Kunihiro T."/>
            <person name="Iino T."/>
            <person name="Yuki M."/>
            <person name="Ohkuma M."/>
        </authorList>
    </citation>
    <scope>NUCLEOTIDE SEQUENCE [LARGE SCALE GENOMIC DNA]</scope>
    <source>
        <strain evidence="14 15">4NBBH2</strain>
    </source>
</reference>
<comment type="function">
    <text evidence="11">Catalyzes the formation of phosphatidylethanolamine (PtdEtn) from phosphatidylserine (PtdSer).</text>
</comment>
<dbReference type="UniPathway" id="UPA00558">
    <property type="reaction ID" value="UER00616"/>
</dbReference>
<evidence type="ECO:0000256" key="6">
    <source>
        <dbReference type="ARBA" id="ARBA00023145"/>
    </source>
</evidence>
<dbReference type="GO" id="GO:0005886">
    <property type="term" value="C:plasma membrane"/>
    <property type="evidence" value="ECO:0007669"/>
    <property type="project" value="UniProtKB-SubCell"/>
</dbReference>
<comment type="subunit">
    <text evidence="11">Heterodimer of a large membrane-associated beta subunit and a small pyruvoyl-containing alpha subunit.</text>
</comment>
<feature type="site" description="Cleavage (non-hydrolytic); by autocatalysis" evidence="11">
    <location>
        <begin position="166"/>
        <end position="167"/>
    </location>
</feature>
<comment type="pathway">
    <text evidence="11">Phospholipid metabolism; phosphatidylethanolamine biosynthesis; phosphatidylethanolamine from CDP-diacylglycerol: step 2/2.</text>
</comment>
<dbReference type="HAMAP" id="MF_00664">
    <property type="entry name" value="PS_decarb_PSD_A"/>
    <property type="match status" value="1"/>
</dbReference>
<keyword evidence="1 11" id="KW-1003">Cell membrane</keyword>
<protein>
    <recommendedName>
        <fullName evidence="11">Phosphatidylserine decarboxylase proenzyme</fullName>
        <ecNumber evidence="11">4.1.1.65</ecNumber>
    </recommendedName>
    <component>
        <recommendedName>
            <fullName evidence="11">Phosphatidylserine decarboxylase alpha chain</fullName>
        </recommendedName>
    </component>
    <component>
        <recommendedName>
            <fullName evidence="11">Phosphatidylserine decarboxylase beta chain</fullName>
        </recommendedName>
    </component>
</protein>
<comment type="similarity">
    <text evidence="11">Belongs to the phosphatidylserine decarboxylase family. PSD-A subfamily.</text>
</comment>
<feature type="chain" id="PRO_5023537664" description="Phosphatidylserine decarboxylase alpha chain" evidence="11">
    <location>
        <begin position="167"/>
        <end position="284"/>
    </location>
</feature>
<dbReference type="AlphaFoldDB" id="A0A388S8Z8"/>
<dbReference type="GO" id="GO:0004609">
    <property type="term" value="F:phosphatidylserine decarboxylase activity"/>
    <property type="evidence" value="ECO:0007669"/>
    <property type="project" value="UniProtKB-UniRule"/>
</dbReference>
<proteinExistence type="inferred from homology"/>
<evidence type="ECO:0000256" key="8">
    <source>
        <dbReference type="ARBA" id="ARBA00023239"/>
    </source>
</evidence>
<gene>
    <name evidence="11" type="primary">psd</name>
    <name evidence="14" type="ORF">MESMUL_00800</name>
</gene>
<feature type="modified residue" description="Pyruvic acid (Ser); by autocatalysis" evidence="11">
    <location>
        <position position="167"/>
    </location>
</feature>
<evidence type="ECO:0000313" key="14">
    <source>
        <dbReference type="EMBL" id="GBO92726.1"/>
    </source>
</evidence>
<keyword evidence="15" id="KW-1185">Reference proteome</keyword>
<accession>A0A401LLV0</accession>
<comment type="cofactor">
    <cofactor evidence="11">
        <name>pyruvate</name>
        <dbReference type="ChEBI" id="CHEBI:15361"/>
    </cofactor>
    <text evidence="11">Binds 1 pyruvoyl group covalently per subunit.</text>
</comment>
<feature type="compositionally biased region" description="Low complexity" evidence="12">
    <location>
        <begin position="217"/>
        <end position="284"/>
    </location>
</feature>
<keyword evidence="10 11" id="KW-0670">Pyruvate</keyword>
<feature type="transmembrane region" description="Helical" evidence="13">
    <location>
        <begin position="6"/>
        <end position="31"/>
    </location>
</feature>
<evidence type="ECO:0000256" key="7">
    <source>
        <dbReference type="ARBA" id="ARBA00023209"/>
    </source>
</evidence>
<dbReference type="Proteomes" id="UP000266091">
    <property type="component" value="Unassembled WGS sequence"/>
</dbReference>
<keyword evidence="4 11" id="KW-0443">Lipid metabolism</keyword>
<comment type="subcellular location">
    <subcellularLocation>
        <location evidence="11">Cell membrane</location>
        <topology evidence="11">Peripheral membrane protein</topology>
    </subcellularLocation>
</comment>
<keyword evidence="13" id="KW-0812">Transmembrane</keyword>
<dbReference type="GO" id="GO:0006646">
    <property type="term" value="P:phosphatidylethanolamine biosynthetic process"/>
    <property type="evidence" value="ECO:0007669"/>
    <property type="project" value="UniProtKB-UniRule"/>
</dbReference>
<evidence type="ECO:0000256" key="10">
    <source>
        <dbReference type="ARBA" id="ARBA00023317"/>
    </source>
</evidence>
<evidence type="ECO:0000256" key="11">
    <source>
        <dbReference type="HAMAP-Rule" id="MF_00664"/>
    </source>
</evidence>
<dbReference type="PANTHER" id="PTHR35809">
    <property type="entry name" value="ARCHAETIDYLSERINE DECARBOXYLASE PROENZYME-RELATED"/>
    <property type="match status" value="1"/>
</dbReference>
<keyword evidence="13" id="KW-1133">Transmembrane helix</keyword>
<feature type="chain" id="PRO_5023537663" description="Phosphatidylserine decarboxylase beta chain" evidence="11">
    <location>
        <begin position="1"/>
        <end position="166"/>
    </location>
</feature>
<evidence type="ECO:0000256" key="1">
    <source>
        <dbReference type="ARBA" id="ARBA00022475"/>
    </source>
</evidence>
<comment type="PTM">
    <text evidence="11">Is synthesized initially as an inactive proenzyme. Formation of the active enzyme involves a self-maturation process in which the active site pyruvoyl group is generated from an internal serine residue via an autocatalytic post-translational modification. Two non-identical subunits are generated from the proenzyme in this reaction, and the pyruvate is formed at the N-terminus of the alpha chain, which is derived from the carboxyl end of the proenzyme. The post-translation cleavage follows an unusual pathway, termed non-hydrolytic serinolysis, in which the side chain hydroxyl group of the serine supplies its oxygen atom to form the C-terminus of the beta chain, while the remainder of the serine residue undergoes an oxidative deamination to produce ammonia and the pyruvoyl prosthetic group on the alpha chain.</text>
</comment>
<dbReference type="PANTHER" id="PTHR35809:SF1">
    <property type="entry name" value="ARCHAETIDYLSERINE DECARBOXYLASE PROENZYME-RELATED"/>
    <property type="match status" value="1"/>
</dbReference>
<evidence type="ECO:0000256" key="3">
    <source>
        <dbReference type="ARBA" id="ARBA00022793"/>
    </source>
</evidence>
<keyword evidence="6 11" id="KW-0865">Zymogen</keyword>
<comment type="catalytic activity">
    <reaction evidence="11">
        <text>a 1,2-diacyl-sn-glycero-3-phospho-L-serine + H(+) = a 1,2-diacyl-sn-glycero-3-phosphoethanolamine + CO2</text>
        <dbReference type="Rhea" id="RHEA:20828"/>
        <dbReference type="ChEBI" id="CHEBI:15378"/>
        <dbReference type="ChEBI" id="CHEBI:16526"/>
        <dbReference type="ChEBI" id="CHEBI:57262"/>
        <dbReference type="ChEBI" id="CHEBI:64612"/>
        <dbReference type="EC" id="4.1.1.65"/>
    </reaction>
</comment>
<dbReference type="EMBL" id="BGZJ01000001">
    <property type="protein sequence ID" value="GBO92726.1"/>
    <property type="molecule type" value="Genomic_DNA"/>
</dbReference>
<evidence type="ECO:0000256" key="9">
    <source>
        <dbReference type="ARBA" id="ARBA00023264"/>
    </source>
</evidence>
<feature type="active site" description="Schiff-base intermediate with substrate; via pyruvic acid" evidence="11">
    <location>
        <position position="167"/>
    </location>
</feature>
<dbReference type="Pfam" id="PF02666">
    <property type="entry name" value="PS_Dcarbxylase"/>
    <property type="match status" value="1"/>
</dbReference>
<keyword evidence="8 11" id="KW-0456">Lyase</keyword>
<keyword evidence="5 11" id="KW-0472">Membrane</keyword>
<dbReference type="InterPro" id="IPR033175">
    <property type="entry name" value="PSD-A"/>
</dbReference>
<feature type="region of interest" description="Disordered" evidence="12">
    <location>
        <begin position="204"/>
        <end position="284"/>
    </location>
</feature>
<evidence type="ECO:0000256" key="13">
    <source>
        <dbReference type="SAM" id="Phobius"/>
    </source>
</evidence>
<evidence type="ECO:0000256" key="12">
    <source>
        <dbReference type="SAM" id="MobiDB-lite"/>
    </source>
</evidence>
<dbReference type="EC" id="4.1.1.65" evidence="11"/>
<feature type="compositionally biased region" description="Acidic residues" evidence="12">
    <location>
        <begin position="204"/>
        <end position="213"/>
    </location>
</feature>
<keyword evidence="9 11" id="KW-1208">Phospholipid metabolism</keyword>
<dbReference type="InterPro" id="IPR003817">
    <property type="entry name" value="PS_Dcarbxylase"/>
</dbReference>
<dbReference type="NCBIfam" id="NF003680">
    <property type="entry name" value="PRK05305.1-5"/>
    <property type="match status" value="1"/>
</dbReference>
<dbReference type="NCBIfam" id="NF003678">
    <property type="entry name" value="PRK05305.1-2"/>
    <property type="match status" value="1"/>
</dbReference>
<organism evidence="14 15">
    <name type="scientific">Mesosutterella multiformis</name>
    <dbReference type="NCBI Taxonomy" id="2259133"/>
    <lineage>
        <taxon>Bacteria</taxon>
        <taxon>Pseudomonadati</taxon>
        <taxon>Pseudomonadota</taxon>
        <taxon>Betaproteobacteria</taxon>
        <taxon>Burkholderiales</taxon>
        <taxon>Sutterellaceae</taxon>
        <taxon>Mesosutterella</taxon>
    </lineage>
</organism>
<evidence type="ECO:0000256" key="5">
    <source>
        <dbReference type="ARBA" id="ARBA00023136"/>
    </source>
</evidence>
<evidence type="ECO:0000256" key="4">
    <source>
        <dbReference type="ARBA" id="ARBA00023098"/>
    </source>
</evidence>
<accession>A0A388S8Z8</accession>
<evidence type="ECO:0000313" key="15">
    <source>
        <dbReference type="Proteomes" id="UP000266091"/>
    </source>
</evidence>
<keyword evidence="7 11" id="KW-0594">Phospholipid biosynthesis</keyword>
<name>A0A388S8Z8_9BURK</name>
<evidence type="ECO:0000256" key="2">
    <source>
        <dbReference type="ARBA" id="ARBA00022516"/>
    </source>
</evidence>